<proteinExistence type="predicted"/>
<comment type="subcellular location">
    <subcellularLocation>
        <location evidence="1">Nucleus</location>
    </subcellularLocation>
</comment>
<keyword evidence="2" id="KW-0479">Metal-binding</keyword>
<keyword evidence="5" id="KW-0539">Nucleus</keyword>
<dbReference type="GO" id="GO:0005634">
    <property type="term" value="C:nucleus"/>
    <property type="evidence" value="ECO:0007669"/>
    <property type="project" value="UniProtKB-SubCell"/>
</dbReference>
<evidence type="ECO:0000313" key="6">
    <source>
        <dbReference type="EMBL" id="GMF39602.1"/>
    </source>
</evidence>
<gene>
    <name evidence="6" type="ORF">Pfra01_001182800</name>
</gene>
<keyword evidence="7" id="KW-1185">Reference proteome</keyword>
<protein>
    <submittedName>
        <fullName evidence="6">Unnamed protein product</fullName>
    </submittedName>
</protein>
<organism evidence="6 7">
    <name type="scientific">Phytophthora fragariaefolia</name>
    <dbReference type="NCBI Taxonomy" id="1490495"/>
    <lineage>
        <taxon>Eukaryota</taxon>
        <taxon>Sar</taxon>
        <taxon>Stramenopiles</taxon>
        <taxon>Oomycota</taxon>
        <taxon>Peronosporomycetes</taxon>
        <taxon>Peronosporales</taxon>
        <taxon>Peronosporaceae</taxon>
        <taxon>Phytophthora</taxon>
    </lineage>
</organism>
<dbReference type="OrthoDB" id="101009at2759"/>
<evidence type="ECO:0000256" key="5">
    <source>
        <dbReference type="ARBA" id="ARBA00023242"/>
    </source>
</evidence>
<reference evidence="6" key="1">
    <citation type="submission" date="2023-04" db="EMBL/GenBank/DDBJ databases">
        <title>Phytophthora fragariaefolia NBRC 109709.</title>
        <authorList>
            <person name="Ichikawa N."/>
            <person name="Sato H."/>
            <person name="Tonouchi N."/>
        </authorList>
    </citation>
    <scope>NUCLEOTIDE SEQUENCE</scope>
    <source>
        <strain evidence="6">NBRC 109709</strain>
    </source>
</reference>
<comment type="caution">
    <text evidence="6">The sequence shown here is derived from an EMBL/GenBank/DDBJ whole genome shotgun (WGS) entry which is preliminary data.</text>
</comment>
<dbReference type="PANTHER" id="PTHR46481:SF10">
    <property type="entry name" value="ZINC FINGER BED DOMAIN-CONTAINING PROTEIN 39"/>
    <property type="match status" value="1"/>
</dbReference>
<dbReference type="AlphaFoldDB" id="A0A9W6XJ75"/>
<keyword evidence="4" id="KW-0862">Zinc</keyword>
<evidence type="ECO:0000313" key="7">
    <source>
        <dbReference type="Proteomes" id="UP001165121"/>
    </source>
</evidence>
<dbReference type="SUPFAM" id="SSF53098">
    <property type="entry name" value="Ribonuclease H-like"/>
    <property type="match status" value="1"/>
</dbReference>
<evidence type="ECO:0000256" key="1">
    <source>
        <dbReference type="ARBA" id="ARBA00004123"/>
    </source>
</evidence>
<dbReference type="GO" id="GO:0008270">
    <property type="term" value="F:zinc ion binding"/>
    <property type="evidence" value="ECO:0007669"/>
    <property type="project" value="UniProtKB-KW"/>
</dbReference>
<dbReference type="Proteomes" id="UP001165121">
    <property type="component" value="Unassembled WGS sequence"/>
</dbReference>
<name>A0A9W6XJ75_9STRA</name>
<sequence>MGELRDGAVGEMENFLSETLAHLAVDEMATMRDIVQTFRILVVYFRKSPKARTCLENIQKELGVAPDKVVTFKVDCPTRWNSCWDMLARCIQLQPALNAFFVYLHSSCGRIEFKDMQNKLNRPKDADWFAIKCLKSLLEPFDEVTRTLGGQGYQTLPLVLPVLVGLRHKIAQNNLFEQDRILAGNEEYVNDVMVTMKECRNTVLRLFDNRFSHLASSELAWVSYLDPRVAKYMNHLSDEQIPDARKKNLIAAAVQLVRDEVELTERGVLFSPEPVKKQESSTFITTFVFGPDDASIPKTTLTQNCSDEFTRYLADITAPNAVLKPRILANGGAFTKRSIQTSAS</sequence>
<evidence type="ECO:0000256" key="2">
    <source>
        <dbReference type="ARBA" id="ARBA00022723"/>
    </source>
</evidence>
<keyword evidence="3" id="KW-0863">Zinc-finger</keyword>
<evidence type="ECO:0000256" key="4">
    <source>
        <dbReference type="ARBA" id="ARBA00022833"/>
    </source>
</evidence>
<dbReference type="EMBL" id="BSXT01001178">
    <property type="protein sequence ID" value="GMF39602.1"/>
    <property type="molecule type" value="Genomic_DNA"/>
</dbReference>
<dbReference type="InterPro" id="IPR012337">
    <property type="entry name" value="RNaseH-like_sf"/>
</dbReference>
<accession>A0A9W6XJ75</accession>
<dbReference type="InterPro" id="IPR052035">
    <property type="entry name" value="ZnF_BED_domain_contain"/>
</dbReference>
<evidence type="ECO:0000256" key="3">
    <source>
        <dbReference type="ARBA" id="ARBA00022771"/>
    </source>
</evidence>
<dbReference type="PANTHER" id="PTHR46481">
    <property type="entry name" value="ZINC FINGER BED DOMAIN-CONTAINING PROTEIN 4"/>
    <property type="match status" value="1"/>
</dbReference>